<sequence>LILLRNINSDLKALIFLYRGSRQYVVGRRHYCRLSIYSIMMF</sequence>
<reference evidence="1" key="5">
    <citation type="journal article" date="2021" name="G3 (Bethesda)">
        <title>Aegilops tauschii genome assembly Aet v5.0 features greater sequence contiguity and improved annotation.</title>
        <authorList>
            <person name="Wang L."/>
            <person name="Zhu T."/>
            <person name="Rodriguez J.C."/>
            <person name="Deal K.R."/>
            <person name="Dubcovsky J."/>
            <person name="McGuire P.E."/>
            <person name="Lux T."/>
            <person name="Spannagl M."/>
            <person name="Mayer K.F.X."/>
            <person name="Baldrich P."/>
            <person name="Meyers B.C."/>
            <person name="Huo N."/>
            <person name="Gu Y.Q."/>
            <person name="Zhou H."/>
            <person name="Devos K.M."/>
            <person name="Bennetzen J.L."/>
            <person name="Unver T."/>
            <person name="Budak H."/>
            <person name="Gulick P.J."/>
            <person name="Galiba G."/>
            <person name="Kalapos B."/>
            <person name="Nelson D.R."/>
            <person name="Li P."/>
            <person name="You F.M."/>
            <person name="Luo M.C."/>
            <person name="Dvorak J."/>
        </authorList>
    </citation>
    <scope>NUCLEOTIDE SEQUENCE [LARGE SCALE GENOMIC DNA]</scope>
    <source>
        <strain evidence="1">cv. AL8/78</strain>
    </source>
</reference>
<dbReference type="Proteomes" id="UP000015105">
    <property type="component" value="Chromosome 5D"/>
</dbReference>
<dbReference type="AlphaFoldDB" id="A0A453LGF4"/>
<reference evidence="1" key="4">
    <citation type="submission" date="2019-03" db="UniProtKB">
        <authorList>
            <consortium name="EnsemblPlants"/>
        </authorList>
    </citation>
    <scope>IDENTIFICATION</scope>
</reference>
<reference evidence="1" key="3">
    <citation type="journal article" date="2017" name="Nature">
        <title>Genome sequence of the progenitor of the wheat D genome Aegilops tauschii.</title>
        <authorList>
            <person name="Luo M.C."/>
            <person name="Gu Y.Q."/>
            <person name="Puiu D."/>
            <person name="Wang H."/>
            <person name="Twardziok S.O."/>
            <person name="Deal K.R."/>
            <person name="Huo N."/>
            <person name="Zhu T."/>
            <person name="Wang L."/>
            <person name="Wang Y."/>
            <person name="McGuire P.E."/>
            <person name="Liu S."/>
            <person name="Long H."/>
            <person name="Ramasamy R.K."/>
            <person name="Rodriguez J.C."/>
            <person name="Van S.L."/>
            <person name="Yuan L."/>
            <person name="Wang Z."/>
            <person name="Xia Z."/>
            <person name="Xiao L."/>
            <person name="Anderson O.D."/>
            <person name="Ouyang S."/>
            <person name="Liang Y."/>
            <person name="Zimin A.V."/>
            <person name="Pertea G."/>
            <person name="Qi P."/>
            <person name="Bennetzen J.L."/>
            <person name="Dai X."/>
            <person name="Dawson M.W."/>
            <person name="Muller H.G."/>
            <person name="Kugler K."/>
            <person name="Rivarola-Duarte L."/>
            <person name="Spannagl M."/>
            <person name="Mayer K.F.X."/>
            <person name="Lu F.H."/>
            <person name="Bevan M.W."/>
            <person name="Leroy P."/>
            <person name="Li P."/>
            <person name="You F.M."/>
            <person name="Sun Q."/>
            <person name="Liu Z."/>
            <person name="Lyons E."/>
            <person name="Wicker T."/>
            <person name="Salzberg S.L."/>
            <person name="Devos K.M."/>
            <person name="Dvorak J."/>
        </authorList>
    </citation>
    <scope>NUCLEOTIDE SEQUENCE [LARGE SCALE GENOMIC DNA]</scope>
    <source>
        <strain evidence="1">cv. AL8/78</strain>
    </source>
</reference>
<accession>A0A453LGF4</accession>
<dbReference type="Gramene" id="AET5Gv20756200.3">
    <property type="protein sequence ID" value="AET5Gv20756200.3"/>
    <property type="gene ID" value="AET5Gv20756200"/>
</dbReference>
<dbReference type="EnsemblPlants" id="AET5Gv20756200.3">
    <property type="protein sequence ID" value="AET5Gv20756200.3"/>
    <property type="gene ID" value="AET5Gv20756200"/>
</dbReference>
<protein>
    <submittedName>
        <fullName evidence="1">Uncharacterized protein</fullName>
    </submittedName>
</protein>
<evidence type="ECO:0000313" key="1">
    <source>
        <dbReference type="EnsemblPlants" id="AET5Gv20756200.3"/>
    </source>
</evidence>
<name>A0A453LGF4_AEGTS</name>
<organism evidence="1 2">
    <name type="scientific">Aegilops tauschii subsp. strangulata</name>
    <name type="common">Goatgrass</name>
    <dbReference type="NCBI Taxonomy" id="200361"/>
    <lineage>
        <taxon>Eukaryota</taxon>
        <taxon>Viridiplantae</taxon>
        <taxon>Streptophyta</taxon>
        <taxon>Embryophyta</taxon>
        <taxon>Tracheophyta</taxon>
        <taxon>Spermatophyta</taxon>
        <taxon>Magnoliopsida</taxon>
        <taxon>Liliopsida</taxon>
        <taxon>Poales</taxon>
        <taxon>Poaceae</taxon>
        <taxon>BOP clade</taxon>
        <taxon>Pooideae</taxon>
        <taxon>Triticodae</taxon>
        <taxon>Triticeae</taxon>
        <taxon>Triticinae</taxon>
        <taxon>Aegilops</taxon>
    </lineage>
</organism>
<reference evidence="2" key="1">
    <citation type="journal article" date="2014" name="Science">
        <title>Ancient hybridizations among the ancestral genomes of bread wheat.</title>
        <authorList>
            <consortium name="International Wheat Genome Sequencing Consortium,"/>
            <person name="Marcussen T."/>
            <person name="Sandve S.R."/>
            <person name="Heier L."/>
            <person name="Spannagl M."/>
            <person name="Pfeifer M."/>
            <person name="Jakobsen K.S."/>
            <person name="Wulff B.B."/>
            <person name="Steuernagel B."/>
            <person name="Mayer K.F."/>
            <person name="Olsen O.A."/>
        </authorList>
    </citation>
    <scope>NUCLEOTIDE SEQUENCE [LARGE SCALE GENOMIC DNA]</scope>
    <source>
        <strain evidence="2">cv. AL8/78</strain>
    </source>
</reference>
<reference evidence="2" key="2">
    <citation type="journal article" date="2017" name="Nat. Plants">
        <title>The Aegilops tauschii genome reveals multiple impacts of transposons.</title>
        <authorList>
            <person name="Zhao G."/>
            <person name="Zou C."/>
            <person name="Li K."/>
            <person name="Wang K."/>
            <person name="Li T."/>
            <person name="Gao L."/>
            <person name="Zhang X."/>
            <person name="Wang H."/>
            <person name="Yang Z."/>
            <person name="Liu X."/>
            <person name="Jiang W."/>
            <person name="Mao L."/>
            <person name="Kong X."/>
            <person name="Jiao Y."/>
            <person name="Jia J."/>
        </authorList>
    </citation>
    <scope>NUCLEOTIDE SEQUENCE [LARGE SCALE GENOMIC DNA]</scope>
    <source>
        <strain evidence="2">cv. AL8/78</strain>
    </source>
</reference>
<keyword evidence="2" id="KW-1185">Reference proteome</keyword>
<evidence type="ECO:0000313" key="2">
    <source>
        <dbReference type="Proteomes" id="UP000015105"/>
    </source>
</evidence>
<proteinExistence type="predicted"/>